<feature type="non-terminal residue" evidence="2">
    <location>
        <position position="1"/>
    </location>
</feature>
<evidence type="ECO:0000256" key="1">
    <source>
        <dbReference type="SAM" id="MobiDB-lite"/>
    </source>
</evidence>
<dbReference type="STRING" id="133412.A0A1R1XDX9"/>
<feature type="region of interest" description="Disordered" evidence="1">
    <location>
        <begin position="161"/>
        <end position="217"/>
    </location>
</feature>
<dbReference type="AlphaFoldDB" id="A0A1R1XDX9"/>
<proteinExistence type="predicted"/>
<dbReference type="Proteomes" id="UP000187283">
    <property type="component" value="Unassembled WGS sequence"/>
</dbReference>
<reference evidence="2 3" key="1">
    <citation type="submission" date="2017-01" db="EMBL/GenBank/DDBJ databases">
        <authorList>
            <person name="Mah S.A."/>
            <person name="Swanson W.J."/>
            <person name="Moy G.W."/>
            <person name="Vacquier V.D."/>
        </authorList>
    </citation>
    <scope>NUCLEOTIDE SEQUENCE [LARGE SCALE GENOMIC DNA]</scope>
    <source>
        <strain evidence="2 3">GSMNP</strain>
    </source>
</reference>
<feature type="compositionally biased region" description="Acidic residues" evidence="1">
    <location>
        <begin position="183"/>
        <end position="197"/>
    </location>
</feature>
<comment type="caution">
    <text evidence="2">The sequence shown here is derived from an EMBL/GenBank/DDBJ whole genome shotgun (WGS) entry which is preliminary data.</text>
</comment>
<evidence type="ECO:0000313" key="3">
    <source>
        <dbReference type="Proteomes" id="UP000187283"/>
    </source>
</evidence>
<accession>A0A1R1XDX9</accession>
<protein>
    <submittedName>
        <fullName evidence="2">Uncharacterized protein</fullName>
    </submittedName>
</protein>
<gene>
    <name evidence="2" type="ORF">AYI70_g8868</name>
</gene>
<name>A0A1R1XDX9_9FUNG</name>
<dbReference type="OrthoDB" id="443634at2759"/>
<sequence length="217" mass="24006">VIYIFVGVIDAIRNISLFQNQYRHTLSSSNSRPQNSGSNDGDEMEQLRIIGDGNHFDSGIPLQTSSSNFSTLIDAARHSLYVSYGVLHDAAWEAALFGSNFLPTNYRMYIHSIAPEGPIAFEDTEFNNLRSGPTNAGYNYNQIGEINDAFSLETEIIHEPEISTSEELSSNNNLKKTKANTSDDSDSDILGLDDEINDTLATNPPNPLNNKNNRDNN</sequence>
<keyword evidence="3" id="KW-1185">Reference proteome</keyword>
<dbReference type="EMBL" id="LSSN01003769">
    <property type="protein sequence ID" value="OMJ12840.1"/>
    <property type="molecule type" value="Genomic_DNA"/>
</dbReference>
<feature type="compositionally biased region" description="Low complexity" evidence="1">
    <location>
        <begin position="165"/>
        <end position="174"/>
    </location>
</feature>
<evidence type="ECO:0000313" key="2">
    <source>
        <dbReference type="EMBL" id="OMJ12840.1"/>
    </source>
</evidence>
<organism evidence="2 3">
    <name type="scientific">Smittium culicis</name>
    <dbReference type="NCBI Taxonomy" id="133412"/>
    <lineage>
        <taxon>Eukaryota</taxon>
        <taxon>Fungi</taxon>
        <taxon>Fungi incertae sedis</taxon>
        <taxon>Zoopagomycota</taxon>
        <taxon>Kickxellomycotina</taxon>
        <taxon>Harpellomycetes</taxon>
        <taxon>Harpellales</taxon>
        <taxon>Legeriomycetaceae</taxon>
        <taxon>Smittium</taxon>
    </lineage>
</organism>